<feature type="compositionally biased region" description="Acidic residues" evidence="1">
    <location>
        <begin position="369"/>
        <end position="385"/>
    </location>
</feature>
<dbReference type="Gene3D" id="1.25.40.20">
    <property type="entry name" value="Ankyrin repeat-containing domain"/>
    <property type="match status" value="1"/>
</dbReference>
<evidence type="ECO:0000313" key="2">
    <source>
        <dbReference type="EMBL" id="CAH1782890.1"/>
    </source>
</evidence>
<evidence type="ECO:0000313" key="3">
    <source>
        <dbReference type="Proteomes" id="UP000749559"/>
    </source>
</evidence>
<dbReference type="AlphaFoldDB" id="A0A8S4NS26"/>
<reference evidence="2" key="1">
    <citation type="submission" date="2022-03" db="EMBL/GenBank/DDBJ databases">
        <authorList>
            <person name="Martin C."/>
        </authorList>
    </citation>
    <scope>NUCLEOTIDE SEQUENCE</scope>
</reference>
<accession>A0A8S4NS26</accession>
<feature type="region of interest" description="Disordered" evidence="1">
    <location>
        <begin position="1"/>
        <end position="176"/>
    </location>
</feature>
<feature type="compositionally biased region" description="Polar residues" evidence="1">
    <location>
        <begin position="590"/>
        <end position="600"/>
    </location>
</feature>
<dbReference type="Proteomes" id="UP000749559">
    <property type="component" value="Unassembled WGS sequence"/>
</dbReference>
<sequence>MEQDVNIQNWIGQAKFDSVPTEGNDGEHRRKQRQTSAQIRERKKERRKEGIKKEVRIKAWIGIDDGSQQKLKDTLKEVDTTHKQAEAKKKREKEKAARERAEREKTKLEQNANVKEGEGEADANNGTADNDKSAIDDADSAIGDEASSKLGESMEKKLVGKKKHEEDEEEEYKEPEPYVWTDEEIAAVQEELYQAVKLSQKRVIEELLEHPCEPDINWKYYGENLLMLAIREKNEKMALFLIDNGINVNHAADRLMKDLTELESSKRFKVFKYSCRQMAYDRGMTKLVDVIDYQNRELFPFITHPRYREPVLRRSRSLLELIKMAKIAEIQIAKEEELGSDDELCDCEYCEQDRESEVDEKKVVKPAVEDSEEEDEEGEGNDDEGYGTISRTSSPQGTVSWHNRLSNISYSRMINAASMSTLNALNGEQLRLLNASPVGKPIPSVFSLPVAKGHVKCLSSAHDDNKLLTSSPATPVHGSFQAESRLWSPDSTKSHPNEHSVQSTPFKPNRKGKSSEIDPNQKPDQTRFASPWRNDTHATRKPPIPVFTRRNRHNRHQNPIPSPTPPTEDTTFLTTRNIRPPLHQPKFRQSKYSSSGPNNTKTKCTYLSAHFGTKTRVYSAPGIKTETVTHNWPGSLTRSKTTVH</sequence>
<feature type="region of interest" description="Disordered" evidence="1">
    <location>
        <begin position="484"/>
        <end position="600"/>
    </location>
</feature>
<evidence type="ECO:0000256" key="1">
    <source>
        <dbReference type="SAM" id="MobiDB-lite"/>
    </source>
</evidence>
<feature type="compositionally biased region" description="Polar residues" evidence="1">
    <location>
        <begin position="389"/>
        <end position="400"/>
    </location>
</feature>
<proteinExistence type="predicted"/>
<dbReference type="InterPro" id="IPR036770">
    <property type="entry name" value="Ankyrin_rpt-contain_sf"/>
</dbReference>
<feature type="region of interest" description="Disordered" evidence="1">
    <location>
        <begin position="358"/>
        <end position="400"/>
    </location>
</feature>
<feature type="compositionally biased region" description="Basic and acidic residues" evidence="1">
    <location>
        <begin position="70"/>
        <end position="108"/>
    </location>
</feature>
<organism evidence="2 3">
    <name type="scientific">Owenia fusiformis</name>
    <name type="common">Polychaete worm</name>
    <dbReference type="NCBI Taxonomy" id="6347"/>
    <lineage>
        <taxon>Eukaryota</taxon>
        <taxon>Metazoa</taxon>
        <taxon>Spiralia</taxon>
        <taxon>Lophotrochozoa</taxon>
        <taxon>Annelida</taxon>
        <taxon>Polychaeta</taxon>
        <taxon>Sedentaria</taxon>
        <taxon>Canalipalpata</taxon>
        <taxon>Sabellida</taxon>
        <taxon>Oweniida</taxon>
        <taxon>Oweniidae</taxon>
        <taxon>Owenia</taxon>
    </lineage>
</organism>
<keyword evidence="3" id="KW-1185">Reference proteome</keyword>
<gene>
    <name evidence="2" type="ORF">OFUS_LOCUS9290</name>
</gene>
<dbReference type="SUPFAM" id="SSF48403">
    <property type="entry name" value="Ankyrin repeat"/>
    <property type="match status" value="1"/>
</dbReference>
<feature type="compositionally biased region" description="Basic and acidic residues" evidence="1">
    <location>
        <begin position="39"/>
        <end position="57"/>
    </location>
</feature>
<dbReference type="OrthoDB" id="10039713at2759"/>
<protein>
    <submittedName>
        <fullName evidence="2">Uncharacterized protein</fullName>
    </submittedName>
</protein>
<feature type="compositionally biased region" description="Polar residues" evidence="1">
    <location>
        <begin position="1"/>
        <end position="11"/>
    </location>
</feature>
<comment type="caution">
    <text evidence="2">The sequence shown here is derived from an EMBL/GenBank/DDBJ whole genome shotgun (WGS) entry which is preliminary data.</text>
</comment>
<name>A0A8S4NS26_OWEFU</name>
<dbReference type="EMBL" id="CAIIXF020000005">
    <property type="protein sequence ID" value="CAH1782890.1"/>
    <property type="molecule type" value="Genomic_DNA"/>
</dbReference>
<feature type="compositionally biased region" description="Basic and acidic residues" evidence="1">
    <location>
        <begin position="513"/>
        <end position="525"/>
    </location>
</feature>